<sequence length="187" mass="20027">MVVERFRGPVGEVADPLTWGLDLDEETLTGASAHDVDPVQERFLRSYLSFAGETLDVETLHSRPGDDAHVLEVVRTALSSALAAPLQGDTSGGLPDDGDDDAFVDSYAEYRAAMRAIVEEVDTLPAEETMFVVDGRPAPSVRLVLRASAAVYVPVAERALVVSGPRGLVDRVDVVTRPLRSILQGDG</sequence>
<dbReference type="EMBL" id="JACYHB010000007">
    <property type="protein sequence ID" value="MBD8079363.1"/>
    <property type="molecule type" value="Genomic_DNA"/>
</dbReference>
<proteinExistence type="predicted"/>
<organism evidence="1 2">
    <name type="scientific">Cellulosimicrobium arenosum</name>
    <dbReference type="NCBI Taxonomy" id="2708133"/>
    <lineage>
        <taxon>Bacteria</taxon>
        <taxon>Bacillati</taxon>
        <taxon>Actinomycetota</taxon>
        <taxon>Actinomycetes</taxon>
        <taxon>Micrococcales</taxon>
        <taxon>Promicromonosporaceae</taxon>
        <taxon>Cellulosimicrobium</taxon>
    </lineage>
</organism>
<accession>A0A927G9C4</accession>
<keyword evidence="2" id="KW-1185">Reference proteome</keyword>
<evidence type="ECO:0000313" key="1">
    <source>
        <dbReference type="EMBL" id="MBD8079363.1"/>
    </source>
</evidence>
<evidence type="ECO:0000313" key="2">
    <source>
        <dbReference type="Proteomes" id="UP000610846"/>
    </source>
</evidence>
<dbReference type="Proteomes" id="UP000610846">
    <property type="component" value="Unassembled WGS sequence"/>
</dbReference>
<protein>
    <submittedName>
        <fullName evidence="1">Uncharacterized protein</fullName>
    </submittedName>
</protein>
<name>A0A927G9C4_9MICO</name>
<gene>
    <name evidence="1" type="ORF">IF651_09895</name>
</gene>
<reference evidence="1" key="2">
    <citation type="submission" date="2020-09" db="EMBL/GenBank/DDBJ databases">
        <authorList>
            <person name="Yu Y."/>
        </authorList>
    </citation>
    <scope>NUCLEOTIDE SEQUENCE</scope>
    <source>
        <strain evidence="1">KCTC 49039</strain>
    </source>
</reference>
<dbReference type="AlphaFoldDB" id="A0A927G9C4"/>
<comment type="caution">
    <text evidence="1">The sequence shown here is derived from an EMBL/GenBank/DDBJ whole genome shotgun (WGS) entry which is preliminary data.</text>
</comment>
<reference evidence="1" key="1">
    <citation type="journal article" date="2018" name="Curr. Microbiol.">
        <title>Cellulosimicrobium arenosum sp. nov., Isolated from Marine Sediment Sand.</title>
        <authorList>
            <person name="Oh M."/>
            <person name="Kim J.H."/>
            <person name="Yoon J.H."/>
            <person name="Schumann P."/>
            <person name="Kim W."/>
        </authorList>
    </citation>
    <scope>NUCLEOTIDE SEQUENCE</scope>
    <source>
        <strain evidence="1">KCTC 49039</strain>
    </source>
</reference>